<dbReference type="Pfam" id="PF24681">
    <property type="entry name" value="Kelch_KLHDC2_KLHL20_DRC7"/>
    <property type="match status" value="1"/>
</dbReference>
<keyword evidence="6" id="KW-1185">Reference proteome</keyword>
<evidence type="ECO:0008006" key="7">
    <source>
        <dbReference type="Google" id="ProtNLM"/>
    </source>
</evidence>
<dbReference type="GO" id="GO:0019760">
    <property type="term" value="P:glucosinolate metabolic process"/>
    <property type="evidence" value="ECO:0007669"/>
    <property type="project" value="UniProtKB-ARBA"/>
</dbReference>
<dbReference type="AlphaFoldDB" id="A0A9P8L859"/>
<dbReference type="Proteomes" id="UP000750711">
    <property type="component" value="Unassembled WGS sequence"/>
</dbReference>
<accession>A0A9P8L859</accession>
<evidence type="ECO:0000256" key="1">
    <source>
        <dbReference type="ARBA" id="ARBA00022737"/>
    </source>
</evidence>
<dbReference type="PANTHER" id="PTHR47435:SF4">
    <property type="entry name" value="KELCH REPEAT PROTEIN (AFU_ORTHOLOGUE AFUA_5G12780)"/>
    <property type="match status" value="1"/>
</dbReference>
<protein>
    <recommendedName>
        <fullName evidence="7">Kelch repeat protein</fullName>
    </recommendedName>
</protein>
<evidence type="ECO:0000256" key="4">
    <source>
        <dbReference type="SAM" id="Phobius"/>
    </source>
</evidence>
<keyword evidence="2" id="KW-0408">Iron</keyword>
<reference evidence="5" key="1">
    <citation type="submission" date="2021-03" db="EMBL/GenBank/DDBJ databases">
        <title>Comparative genomics and phylogenomic investigation of the class Geoglossomycetes provide insights into ecological specialization and systematics.</title>
        <authorList>
            <person name="Melie T."/>
            <person name="Pirro S."/>
            <person name="Miller A.N."/>
            <person name="Quandt A."/>
        </authorList>
    </citation>
    <scope>NUCLEOTIDE SEQUENCE</scope>
    <source>
        <strain evidence="5">CAQ_001_2017</strain>
    </source>
</reference>
<dbReference type="InterPro" id="IPR011043">
    <property type="entry name" value="Gal_Oxase/kelch_b-propeller"/>
</dbReference>
<dbReference type="SUPFAM" id="SSF50965">
    <property type="entry name" value="Galactose oxidase, central domain"/>
    <property type="match status" value="1"/>
</dbReference>
<dbReference type="PANTHER" id="PTHR47435">
    <property type="entry name" value="KELCH REPEAT PROTEIN (AFU_ORTHOLOGUE AFUA_5G12780)"/>
    <property type="match status" value="1"/>
</dbReference>
<feature type="region of interest" description="Disordered" evidence="3">
    <location>
        <begin position="454"/>
        <end position="504"/>
    </location>
</feature>
<keyword evidence="4" id="KW-0812">Transmembrane</keyword>
<dbReference type="InterPro" id="IPR015915">
    <property type="entry name" value="Kelch-typ_b-propeller"/>
</dbReference>
<feature type="region of interest" description="Disordered" evidence="3">
    <location>
        <begin position="362"/>
        <end position="387"/>
    </location>
</feature>
<evidence type="ECO:0000256" key="2">
    <source>
        <dbReference type="ARBA" id="ARBA00023004"/>
    </source>
</evidence>
<feature type="compositionally biased region" description="Low complexity" evidence="3">
    <location>
        <begin position="362"/>
        <end position="374"/>
    </location>
</feature>
<feature type="transmembrane region" description="Helical" evidence="4">
    <location>
        <begin position="390"/>
        <end position="413"/>
    </location>
</feature>
<dbReference type="EMBL" id="JAGHQM010001249">
    <property type="protein sequence ID" value="KAH0556047.1"/>
    <property type="molecule type" value="Genomic_DNA"/>
</dbReference>
<proteinExistence type="predicted"/>
<name>A0A9P8L859_9PEZI</name>
<evidence type="ECO:0000256" key="3">
    <source>
        <dbReference type="SAM" id="MobiDB-lite"/>
    </source>
</evidence>
<evidence type="ECO:0000313" key="6">
    <source>
        <dbReference type="Proteomes" id="UP000750711"/>
    </source>
</evidence>
<keyword evidence="4" id="KW-1133">Transmembrane helix</keyword>
<evidence type="ECO:0000313" key="5">
    <source>
        <dbReference type="EMBL" id="KAH0556047.1"/>
    </source>
</evidence>
<comment type="caution">
    <text evidence="5">The sequence shown here is derived from an EMBL/GenBank/DDBJ whole genome shotgun (WGS) entry which is preliminary data.</text>
</comment>
<keyword evidence="1" id="KW-0677">Repeat</keyword>
<organism evidence="5 6">
    <name type="scientific">Trichoglossum hirsutum</name>
    <dbReference type="NCBI Taxonomy" id="265104"/>
    <lineage>
        <taxon>Eukaryota</taxon>
        <taxon>Fungi</taxon>
        <taxon>Dikarya</taxon>
        <taxon>Ascomycota</taxon>
        <taxon>Pezizomycotina</taxon>
        <taxon>Geoglossomycetes</taxon>
        <taxon>Geoglossales</taxon>
        <taxon>Geoglossaceae</taxon>
        <taxon>Trichoglossum</taxon>
    </lineage>
</organism>
<feature type="compositionally biased region" description="Low complexity" evidence="3">
    <location>
        <begin position="471"/>
        <end position="495"/>
    </location>
</feature>
<sequence>MPQLYANLSKNSTVPSVAGGILWADNVNKVFYLFGGEYTQGPPLGGSSLWGYDVILNQWNLTSSSSNKQIDRVAYGAGVSVSERAEAYYFGGYLSNKTIPGWSGPPLATSNIVKYDMARDSWSNNTGPDSIPRAEGVMVFIPASDQGLLIYFGGVTSPFGNETVLSAPMETIYIYDIASSKWYTQTATGTVPERRRRFCAGATWAQDKSSYNIYLYGGLGFPPNTTAYDDVYILTLPSFRWIKWYPTEPGPGAPHHSLTCNVINGAQMLIIGGTFPATDACDSPGVWGTHNLNLGKNNPDNAKWSMFYPDLKQYNVPSEIVAVVGGSASGGATKAAPDLGWNNRDLPIYFTRQATFTARTPTRYIPTSTSSPTPTATPSPAPKERSKTPVIAGAAVGGTIGLVATVTLLFCCLKRYRENRPERREPAELANNQPFYHVEQVDPESPEMKYHYPQSPAGEYYGVSSLNTAHSPNSQNLPNSPSPIHSSPHPALAHPTPFAPTEMA</sequence>
<dbReference type="Gene3D" id="2.120.10.80">
    <property type="entry name" value="Kelch-type beta propeller"/>
    <property type="match status" value="1"/>
</dbReference>
<keyword evidence="4" id="KW-0472">Membrane</keyword>
<gene>
    <name evidence="5" type="ORF">GP486_006013</name>
</gene>